<feature type="chain" id="PRO_5023040421" description="Porin" evidence="1">
    <location>
        <begin position="22"/>
        <end position="419"/>
    </location>
</feature>
<evidence type="ECO:0000313" key="2">
    <source>
        <dbReference type="EMBL" id="QDZ06951.1"/>
    </source>
</evidence>
<dbReference type="RefSeq" id="WP_146570035.1">
    <property type="nucleotide sequence ID" value="NZ_CP042306.1"/>
</dbReference>
<sequence>MKGLGTVVAAALVASPIVAHAQSAIELFTPETVAVAGDIRVIGVDGEPSWLDRGFGKTRFDTDAANRNFRIEPQAVEGDVIWTPRFSWSLGGTVVATAQQGQDHAVDLSEAFLTYKPLLGGGTKLAVRGGLFWPPVSLEHAGPEWRVRDTITPSAINSWIGDEVKVAGLEAQVTRPVGSGRLSATLAVFGLNDTAGTLLAFRGWALHDQKAVAFGLQPLPPLNAFFVPYVQATKTRPVIELDNRPGFYGKLDWAPTAWLDVQAFHYDNRGNPEAVTPTLQWGWRTRFDNLGAVLSFGDWRVKAQGMAGKTLMGFPENGRLWVDTSFRSGYVMATRNFAKGSVSVRGEAFGTTSIGSELGRAWSEKGWALTAAGRRDIGKNLSVLIEALHVDSRKDARASVGLSPDQDQTLVQFALRVHL</sequence>
<dbReference type="KEGG" id="spai:FPZ24_05200"/>
<feature type="signal peptide" evidence="1">
    <location>
        <begin position="1"/>
        <end position="21"/>
    </location>
</feature>
<evidence type="ECO:0000256" key="1">
    <source>
        <dbReference type="SAM" id="SignalP"/>
    </source>
</evidence>
<dbReference type="EMBL" id="CP042306">
    <property type="protein sequence ID" value="QDZ06951.1"/>
    <property type="molecule type" value="Genomic_DNA"/>
</dbReference>
<reference evidence="2 3" key="1">
    <citation type="submission" date="2019-07" db="EMBL/GenBank/DDBJ databases">
        <title>Full genome sequence of Sphingomonas sp. 4R-6-7(HKS19).</title>
        <authorList>
            <person name="Im W.-T."/>
        </authorList>
    </citation>
    <scope>NUCLEOTIDE SEQUENCE [LARGE SCALE GENOMIC DNA]</scope>
    <source>
        <strain evidence="2 3">HKS19</strain>
    </source>
</reference>
<evidence type="ECO:0008006" key="4">
    <source>
        <dbReference type="Google" id="ProtNLM"/>
    </source>
</evidence>
<name>A0A5B8LFW1_9SPHN</name>
<evidence type="ECO:0000313" key="3">
    <source>
        <dbReference type="Proteomes" id="UP000315673"/>
    </source>
</evidence>
<dbReference type="SUPFAM" id="SSF56935">
    <property type="entry name" value="Porins"/>
    <property type="match status" value="1"/>
</dbReference>
<accession>A0A5B8LFW1</accession>
<organism evidence="2 3">
    <name type="scientific">Sphingomonas panacisoli</name>
    <dbReference type="NCBI Taxonomy" id="1813879"/>
    <lineage>
        <taxon>Bacteria</taxon>
        <taxon>Pseudomonadati</taxon>
        <taxon>Pseudomonadota</taxon>
        <taxon>Alphaproteobacteria</taxon>
        <taxon>Sphingomonadales</taxon>
        <taxon>Sphingomonadaceae</taxon>
        <taxon>Sphingomonas</taxon>
    </lineage>
</organism>
<protein>
    <recommendedName>
        <fullName evidence="4">Porin</fullName>
    </recommendedName>
</protein>
<keyword evidence="1" id="KW-0732">Signal</keyword>
<gene>
    <name evidence="2" type="ORF">FPZ24_05200</name>
</gene>
<dbReference type="OrthoDB" id="7531957at2"/>
<proteinExistence type="predicted"/>
<dbReference type="Proteomes" id="UP000315673">
    <property type="component" value="Chromosome"/>
</dbReference>
<keyword evidence="3" id="KW-1185">Reference proteome</keyword>
<dbReference type="AlphaFoldDB" id="A0A5B8LFW1"/>